<keyword evidence="2" id="KW-1185">Reference proteome</keyword>
<sequence>MTILRPLYLSHKPPVPMAKSMGLAGIEYLGNKRGFNQSALGTLISVKEILMEPSSFTMIGVSTWRLPQSIRQRGRTGQLDQPKQEQPACSIIIPHRSSLVQQEST</sequence>
<comment type="caution">
    <text evidence="1">The sequence shown here is derived from an EMBL/GenBank/DDBJ whole genome shotgun (WGS) entry which is preliminary data.</text>
</comment>
<reference evidence="1 2" key="1">
    <citation type="submission" date="2019-05" db="EMBL/GenBank/DDBJ databases">
        <title>Emergence of the Ug99 lineage of the wheat stem rust pathogen through somatic hybridization.</title>
        <authorList>
            <person name="Li F."/>
            <person name="Upadhyaya N.M."/>
            <person name="Sperschneider J."/>
            <person name="Matny O."/>
            <person name="Nguyen-Phuc H."/>
            <person name="Mago R."/>
            <person name="Raley C."/>
            <person name="Miller M.E."/>
            <person name="Silverstein K.A.T."/>
            <person name="Henningsen E."/>
            <person name="Hirsch C.D."/>
            <person name="Visser B."/>
            <person name="Pretorius Z.A."/>
            <person name="Steffenson B.J."/>
            <person name="Schwessinger B."/>
            <person name="Dodds P.N."/>
            <person name="Figueroa M."/>
        </authorList>
    </citation>
    <scope>NUCLEOTIDE SEQUENCE [LARGE SCALE GENOMIC DNA]</scope>
    <source>
        <strain evidence="1">21-0</strain>
    </source>
</reference>
<gene>
    <name evidence="1" type="ORF">PGT21_029173</name>
</gene>
<name>A0A5B0P1B4_PUCGR</name>
<dbReference type="EMBL" id="VSWC01000079">
    <property type="protein sequence ID" value="KAA1094746.1"/>
    <property type="molecule type" value="Genomic_DNA"/>
</dbReference>
<protein>
    <submittedName>
        <fullName evidence="1">Uncharacterized protein</fullName>
    </submittedName>
</protein>
<organism evidence="1 2">
    <name type="scientific">Puccinia graminis f. sp. tritici</name>
    <dbReference type="NCBI Taxonomy" id="56615"/>
    <lineage>
        <taxon>Eukaryota</taxon>
        <taxon>Fungi</taxon>
        <taxon>Dikarya</taxon>
        <taxon>Basidiomycota</taxon>
        <taxon>Pucciniomycotina</taxon>
        <taxon>Pucciniomycetes</taxon>
        <taxon>Pucciniales</taxon>
        <taxon>Pucciniaceae</taxon>
        <taxon>Puccinia</taxon>
    </lineage>
</organism>
<accession>A0A5B0P1B4</accession>
<evidence type="ECO:0000313" key="1">
    <source>
        <dbReference type="EMBL" id="KAA1094746.1"/>
    </source>
</evidence>
<dbReference type="AlphaFoldDB" id="A0A5B0P1B4"/>
<proteinExistence type="predicted"/>
<dbReference type="Proteomes" id="UP000324748">
    <property type="component" value="Unassembled WGS sequence"/>
</dbReference>
<evidence type="ECO:0000313" key="2">
    <source>
        <dbReference type="Proteomes" id="UP000324748"/>
    </source>
</evidence>